<dbReference type="GO" id="GO:0006564">
    <property type="term" value="P:L-serine biosynthetic process"/>
    <property type="evidence" value="ECO:0007669"/>
    <property type="project" value="TreeGrafter"/>
</dbReference>
<dbReference type="InterPro" id="IPR036412">
    <property type="entry name" value="HAD-like_sf"/>
</dbReference>
<keyword evidence="2" id="KW-1185">Reference proteome</keyword>
<dbReference type="SUPFAM" id="SSF56784">
    <property type="entry name" value="HAD-like"/>
    <property type="match status" value="1"/>
</dbReference>
<proteinExistence type="predicted"/>
<comment type="caution">
    <text evidence="1">The sequence shown here is derived from an EMBL/GenBank/DDBJ whole genome shotgun (WGS) entry which is preliminary data.</text>
</comment>
<evidence type="ECO:0000313" key="1">
    <source>
        <dbReference type="EMBL" id="PSC05555.1"/>
    </source>
</evidence>
<sequence>MNCRSPVRTSAPSLRILCDFDGTVTRQDVTDALLEAWADPTWTDVEELWTTGAIGSRECLTRQVSLLRGEPSDIDAVIDGIEVEVGFREFVAYCALRGFRLEIVSDGLDYAIRRILERLDLTVPFRANGLTRDAEGDWALQTPHADSGCAADSAHCKCRSGVPFQSDALTVVIGDGRSDICLAGSADLVFAKEGPSGPSTLLRHMRAHRRPVEPFTTFFDVVAGLERCFGAAPRILEGQAASWL</sequence>
<protein>
    <submittedName>
        <fullName evidence="1">Phosphatase</fullName>
    </submittedName>
</protein>
<dbReference type="InterPro" id="IPR023214">
    <property type="entry name" value="HAD_sf"/>
</dbReference>
<name>A0A2T1HV68_9HYPH</name>
<accession>A0A2T1HV68</accession>
<reference evidence="2" key="1">
    <citation type="submission" date="2018-03" db="EMBL/GenBank/DDBJ databases">
        <authorList>
            <person name="Sun L."/>
            <person name="Liu H."/>
            <person name="Chen W."/>
            <person name="Huang K."/>
            <person name="Liu W."/>
            <person name="Gao X."/>
        </authorList>
    </citation>
    <scope>NUCLEOTIDE SEQUENCE [LARGE SCALE GENOMIC DNA]</scope>
    <source>
        <strain evidence="2">SH9</strain>
    </source>
</reference>
<dbReference type="EMBL" id="PVZS01000007">
    <property type="protein sequence ID" value="PSC05555.1"/>
    <property type="molecule type" value="Genomic_DNA"/>
</dbReference>
<dbReference type="AlphaFoldDB" id="A0A2T1HV68"/>
<dbReference type="Gene3D" id="3.40.50.1000">
    <property type="entry name" value="HAD superfamily/HAD-like"/>
    <property type="match status" value="1"/>
</dbReference>
<dbReference type="PANTHER" id="PTHR43344">
    <property type="entry name" value="PHOSPHOSERINE PHOSPHATASE"/>
    <property type="match status" value="1"/>
</dbReference>
<organism evidence="1 2">
    <name type="scientific">Alsobacter soli</name>
    <dbReference type="NCBI Taxonomy" id="2109933"/>
    <lineage>
        <taxon>Bacteria</taxon>
        <taxon>Pseudomonadati</taxon>
        <taxon>Pseudomonadota</taxon>
        <taxon>Alphaproteobacteria</taxon>
        <taxon>Hyphomicrobiales</taxon>
        <taxon>Alsobacteraceae</taxon>
        <taxon>Alsobacter</taxon>
    </lineage>
</organism>
<dbReference type="PANTHER" id="PTHR43344:SF21">
    <property type="entry name" value="POLYOL PHOSPHATE PHOSPHATASE PYP1"/>
    <property type="match status" value="1"/>
</dbReference>
<dbReference type="GO" id="GO:0005737">
    <property type="term" value="C:cytoplasm"/>
    <property type="evidence" value="ECO:0007669"/>
    <property type="project" value="TreeGrafter"/>
</dbReference>
<evidence type="ECO:0000313" key="2">
    <source>
        <dbReference type="Proteomes" id="UP000239772"/>
    </source>
</evidence>
<dbReference type="Pfam" id="PF12710">
    <property type="entry name" value="HAD"/>
    <property type="match status" value="1"/>
</dbReference>
<dbReference type="GO" id="GO:0000287">
    <property type="term" value="F:magnesium ion binding"/>
    <property type="evidence" value="ECO:0007669"/>
    <property type="project" value="TreeGrafter"/>
</dbReference>
<dbReference type="OrthoDB" id="9804940at2"/>
<dbReference type="GO" id="GO:0036424">
    <property type="term" value="F:L-phosphoserine phosphatase activity"/>
    <property type="evidence" value="ECO:0007669"/>
    <property type="project" value="TreeGrafter"/>
</dbReference>
<gene>
    <name evidence="1" type="ORF">SLNSH_08180</name>
</gene>
<dbReference type="RefSeq" id="WP_106336191.1">
    <property type="nucleotide sequence ID" value="NZ_PVZS01000007.1"/>
</dbReference>
<dbReference type="NCBIfam" id="TIGR01488">
    <property type="entry name" value="HAD-SF-IB"/>
    <property type="match status" value="1"/>
</dbReference>
<dbReference type="Gene3D" id="3.90.1470.20">
    <property type="match status" value="1"/>
</dbReference>
<dbReference type="InterPro" id="IPR050582">
    <property type="entry name" value="HAD-like_SerB"/>
</dbReference>
<dbReference type="Proteomes" id="UP000239772">
    <property type="component" value="Unassembled WGS sequence"/>
</dbReference>